<sequence>MHPGMGPEVRRFQAPQEPGFMRSQVIVSWGEAQEYKFDLEEMEPMPNGLAREWLDQQFVDLGCEPLRLSGKVLLADKVAVIARTAGEAHFSDPAHRAWAQAFAQAASATLARPVVHIDVPTMTVSY</sequence>
<protein>
    <submittedName>
        <fullName evidence="1">Permease of the major facilitator superfamily</fullName>
    </submittedName>
</protein>
<reference evidence="1 2" key="1">
    <citation type="journal article" date="2014" name="Nat. Commun.">
        <title>Physiological and genomic features of highly alkaliphilic hydrogen-utilizing Betaproteobacteria from a continental serpentinizing site.</title>
        <authorList>
            <person name="Suzuki S."/>
            <person name="Kuenen J.G."/>
            <person name="Schipper K."/>
            <person name="van der Velde S."/>
            <person name="Ishii S."/>
            <person name="Wu A."/>
            <person name="Sorokin D.Y."/>
            <person name="Tenney A."/>
            <person name="Meng X.Y."/>
            <person name="Morrill P.L."/>
            <person name="Kamagata Y."/>
            <person name="Muyzer G."/>
            <person name="Nealson K.H."/>
        </authorList>
    </citation>
    <scope>NUCLEOTIDE SEQUENCE [LARGE SCALE GENOMIC DNA]</scope>
    <source>
        <strain evidence="1 2">B1</strain>
    </source>
</reference>
<keyword evidence="2" id="KW-1185">Reference proteome</keyword>
<evidence type="ECO:0000313" key="1">
    <source>
        <dbReference type="EMBL" id="BAO82427.1"/>
    </source>
</evidence>
<proteinExistence type="predicted"/>
<gene>
    <name evidence="1" type="ORF">SMCB_0199</name>
</gene>
<accession>A0A060NL20</accession>
<evidence type="ECO:0000313" key="2">
    <source>
        <dbReference type="Proteomes" id="UP000066014"/>
    </source>
</evidence>
<name>A0A060NL20_9BURK</name>
<dbReference type="HOGENOM" id="CLU_176120_0_0_4"/>
<dbReference type="Proteomes" id="UP000066014">
    <property type="component" value="Chromosome"/>
</dbReference>
<dbReference type="KEGG" id="cbab:SMCB_0199"/>
<dbReference type="AlphaFoldDB" id="A0A060NL20"/>
<dbReference type="STRING" id="1458426.SMCB_0199"/>
<organism evidence="1 2">
    <name type="scientific">Serpentinimonas maccroryi</name>
    <dbReference type="NCBI Taxonomy" id="1458426"/>
    <lineage>
        <taxon>Bacteria</taxon>
        <taxon>Pseudomonadati</taxon>
        <taxon>Pseudomonadota</taxon>
        <taxon>Betaproteobacteria</taxon>
        <taxon>Burkholderiales</taxon>
        <taxon>Comamonadaceae</taxon>
        <taxon>Serpentinimonas</taxon>
    </lineage>
</organism>
<dbReference type="EMBL" id="AP014569">
    <property type="protein sequence ID" value="BAO82427.1"/>
    <property type="molecule type" value="Genomic_DNA"/>
</dbReference>